<dbReference type="AlphaFoldDB" id="A0A1L6RE19"/>
<accession>A0A1L6RE19</accession>
<evidence type="ECO:0000313" key="1">
    <source>
        <dbReference type="EMBL" id="APS42781.1"/>
    </source>
</evidence>
<dbReference type="Proteomes" id="UP000185473">
    <property type="component" value="Chromosome"/>
</dbReference>
<keyword evidence="2" id="KW-1185">Reference proteome</keyword>
<dbReference type="OrthoDB" id="2147585at2"/>
<dbReference type="RefSeq" id="WP_075270502.1">
    <property type="nucleotide sequence ID" value="NZ_CP014332.1"/>
</dbReference>
<name>A0A1L6RE19_9LACO</name>
<protein>
    <submittedName>
        <fullName evidence="1">Uncharacterized protein</fullName>
    </submittedName>
</protein>
<dbReference type="KEGG" id="wjo:FOL01_1922"/>
<gene>
    <name evidence="1" type="ORF">FOL01_1922</name>
</gene>
<reference evidence="1 2" key="1">
    <citation type="submission" date="2016-02" db="EMBL/GenBank/DDBJ databases">
        <title>Complete Genome Sequence of Weissella jogaejeotgali FOL01.</title>
        <authorList>
            <person name="Lee J.-H."/>
            <person name="Ku H.-J."/>
        </authorList>
    </citation>
    <scope>NUCLEOTIDE SEQUENCE [LARGE SCALE GENOMIC DNA]</scope>
    <source>
        <strain evidence="1 2">FOL01</strain>
    </source>
</reference>
<organism evidence="1 2">
    <name type="scientific">Weissella jogaejeotgali</name>
    <dbReference type="NCBI Taxonomy" id="1631871"/>
    <lineage>
        <taxon>Bacteria</taxon>
        <taxon>Bacillati</taxon>
        <taxon>Bacillota</taxon>
        <taxon>Bacilli</taxon>
        <taxon>Lactobacillales</taxon>
        <taxon>Lactobacillaceae</taxon>
        <taxon>Weissella</taxon>
    </lineage>
</organism>
<dbReference type="EMBL" id="CP014332">
    <property type="protein sequence ID" value="APS42781.1"/>
    <property type="molecule type" value="Genomic_DNA"/>
</dbReference>
<evidence type="ECO:0000313" key="2">
    <source>
        <dbReference type="Proteomes" id="UP000185473"/>
    </source>
</evidence>
<sequence>MTLTPRISIATMMTVLPLKGKMFFEKSADGYFKTSDIGPQIDIFVKDPADVEQMLTEFNYAIDEHSVDENKNEFIQYTDLKLVK</sequence>
<proteinExistence type="predicted"/>